<feature type="transmembrane region" description="Helical" evidence="6">
    <location>
        <begin position="507"/>
        <end position="530"/>
    </location>
</feature>
<proteinExistence type="predicted"/>
<dbReference type="Gene3D" id="1.20.1740.10">
    <property type="entry name" value="Amino acid/polyamine transporter I"/>
    <property type="match status" value="1"/>
</dbReference>
<evidence type="ECO:0000256" key="4">
    <source>
        <dbReference type="ARBA" id="ARBA00023136"/>
    </source>
</evidence>
<evidence type="ECO:0000256" key="1">
    <source>
        <dbReference type="ARBA" id="ARBA00004141"/>
    </source>
</evidence>
<evidence type="ECO:0000256" key="2">
    <source>
        <dbReference type="ARBA" id="ARBA00022692"/>
    </source>
</evidence>
<evidence type="ECO:0000313" key="9">
    <source>
        <dbReference type="Proteomes" id="UP001275084"/>
    </source>
</evidence>
<feature type="transmembrane region" description="Helical" evidence="6">
    <location>
        <begin position="446"/>
        <end position="464"/>
    </location>
</feature>
<evidence type="ECO:0000259" key="7">
    <source>
        <dbReference type="Pfam" id="PF00324"/>
    </source>
</evidence>
<accession>A0AAJ0HUJ8</accession>
<evidence type="ECO:0000256" key="3">
    <source>
        <dbReference type="ARBA" id="ARBA00022989"/>
    </source>
</evidence>
<evidence type="ECO:0000313" key="8">
    <source>
        <dbReference type="EMBL" id="KAK3363172.1"/>
    </source>
</evidence>
<dbReference type="InterPro" id="IPR050524">
    <property type="entry name" value="APC_YAT"/>
</dbReference>
<dbReference type="GO" id="GO:0015171">
    <property type="term" value="F:amino acid transmembrane transporter activity"/>
    <property type="evidence" value="ECO:0007669"/>
    <property type="project" value="TreeGrafter"/>
</dbReference>
<keyword evidence="2 6" id="KW-0812">Transmembrane</keyword>
<evidence type="ECO:0000256" key="5">
    <source>
        <dbReference type="SAM" id="MobiDB-lite"/>
    </source>
</evidence>
<protein>
    <submittedName>
        <fullName evidence="8">Amino acid permease-domain-containing protein</fullName>
    </submittedName>
</protein>
<feature type="domain" description="Amino acid permease/ SLC12A" evidence="7">
    <location>
        <begin position="34"/>
        <end position="466"/>
    </location>
</feature>
<comment type="subcellular location">
    <subcellularLocation>
        <location evidence="1">Membrane</location>
        <topology evidence="1">Multi-pass membrane protein</topology>
    </subcellularLocation>
</comment>
<comment type="caution">
    <text evidence="8">The sequence shown here is derived from an EMBL/GenBank/DDBJ whole genome shotgun (WGS) entry which is preliminary data.</text>
</comment>
<keyword evidence="3 6" id="KW-1133">Transmembrane helix</keyword>
<feature type="transmembrane region" description="Helical" evidence="6">
    <location>
        <begin position="408"/>
        <end position="426"/>
    </location>
</feature>
<name>A0AAJ0HUJ8_9PEZI</name>
<keyword evidence="9" id="KW-1185">Reference proteome</keyword>
<dbReference type="Pfam" id="PF00324">
    <property type="entry name" value="AA_permease"/>
    <property type="match status" value="1"/>
</dbReference>
<dbReference type="AlphaFoldDB" id="A0AAJ0HUJ8"/>
<feature type="region of interest" description="Disordered" evidence="5">
    <location>
        <begin position="1"/>
        <end position="21"/>
    </location>
</feature>
<reference evidence="8" key="2">
    <citation type="submission" date="2023-06" db="EMBL/GenBank/DDBJ databases">
        <authorList>
            <consortium name="Lawrence Berkeley National Laboratory"/>
            <person name="Haridas S."/>
            <person name="Hensen N."/>
            <person name="Bonometti L."/>
            <person name="Westerberg I."/>
            <person name="Brannstrom I.O."/>
            <person name="Guillou S."/>
            <person name="Cros-Aarteil S."/>
            <person name="Calhoun S."/>
            <person name="Kuo A."/>
            <person name="Mondo S."/>
            <person name="Pangilinan J."/>
            <person name="Riley R."/>
            <person name="Labutti K."/>
            <person name="Andreopoulos B."/>
            <person name="Lipzen A."/>
            <person name="Chen C."/>
            <person name="Yanf M."/>
            <person name="Daum C."/>
            <person name="Ng V."/>
            <person name="Clum A."/>
            <person name="Steindorff A."/>
            <person name="Ohm R."/>
            <person name="Martin F."/>
            <person name="Silar P."/>
            <person name="Natvig D."/>
            <person name="Lalanne C."/>
            <person name="Gautier V."/>
            <person name="Ament-Velasquez S.L."/>
            <person name="Kruys A."/>
            <person name="Hutchinson M.I."/>
            <person name="Powell A.J."/>
            <person name="Barry K."/>
            <person name="Miller A.N."/>
            <person name="Grigoriev I.V."/>
            <person name="Debuchy R."/>
            <person name="Gladieux P."/>
            <person name="Thoren M.H."/>
            <person name="Johannesson H."/>
        </authorList>
    </citation>
    <scope>NUCLEOTIDE SEQUENCE</scope>
    <source>
        <strain evidence="8">CBS 955.72</strain>
    </source>
</reference>
<evidence type="ECO:0000256" key="6">
    <source>
        <dbReference type="SAM" id="Phobius"/>
    </source>
</evidence>
<feature type="transmembrane region" description="Helical" evidence="6">
    <location>
        <begin position="55"/>
        <end position="77"/>
    </location>
</feature>
<dbReference type="PIRSF" id="PIRSF006060">
    <property type="entry name" value="AA_transporter"/>
    <property type="match status" value="1"/>
</dbReference>
<gene>
    <name evidence="8" type="ORF">B0T25DRAFT_562198</name>
</gene>
<dbReference type="InterPro" id="IPR004841">
    <property type="entry name" value="AA-permease/SLC12A_dom"/>
</dbReference>
<sequence>MAVDDSDEENTNRAMPDARRDSEKLRKSLNGVQVFFIIVSTVIGTGVFSGNGSTLAVAGPLGLLLNVVGVGLVAVCVGETVSELVQLWTVPNAVYYYIKQFVDTEAAWVVTGLYWYANAAVFAVQMLGAAKLVQFWDLTAIWPPFIFYLVVPFLLLSLNLAGISVYGWAEIIFGTLKSVLILGVTCTLYDISTKNGYAGPEGRKHPPAGKGNILGTPIQYNFYNAKVPLFLVTLPPPPFGLPSSATALTLSALHARSYGIPQVAYSYIGIESAVVAAFESKDAQAVARPSQYVHWFIFVLYFLCTLGIALTVRWDDTHLTLPLAGLSHPKSNSPTIIAIAKDPRLGATPLPGFVNGCLIMSIISSAGASLYLAGRTLFGLAYSVPLQGRNLASKAFGGLRGVWEKTGVPAKALLVTMLAFFWLPWLSEAPQGKGVAVEDALKVLGLTASMSCIITWAFLCLAFIRYHIWAKKWENSLTGDGPDLSQYDRSSKKYADRIKGISVAFQPWIATTGFLGCVIVSISASAPWWAHPARAQDVLAATPWEWYCGLP</sequence>
<dbReference type="PANTHER" id="PTHR43341">
    <property type="entry name" value="AMINO ACID PERMEASE"/>
    <property type="match status" value="1"/>
</dbReference>
<feature type="transmembrane region" description="Helical" evidence="6">
    <location>
        <begin position="114"/>
        <end position="133"/>
    </location>
</feature>
<feature type="transmembrane region" description="Helical" evidence="6">
    <location>
        <begin position="292"/>
        <end position="312"/>
    </location>
</feature>
<keyword evidence="4 6" id="KW-0472">Membrane</keyword>
<feature type="transmembrane region" description="Helical" evidence="6">
    <location>
        <begin position="29"/>
        <end position="49"/>
    </location>
</feature>
<dbReference type="EMBL" id="JAUIQD010000001">
    <property type="protein sequence ID" value="KAK3363172.1"/>
    <property type="molecule type" value="Genomic_DNA"/>
</dbReference>
<feature type="transmembrane region" description="Helical" evidence="6">
    <location>
        <begin position="145"/>
        <end position="165"/>
    </location>
</feature>
<dbReference type="Proteomes" id="UP001275084">
    <property type="component" value="Unassembled WGS sequence"/>
</dbReference>
<feature type="transmembrane region" description="Helical" evidence="6">
    <location>
        <begin position="353"/>
        <end position="373"/>
    </location>
</feature>
<organism evidence="8 9">
    <name type="scientific">Lasiosphaeria hispida</name>
    <dbReference type="NCBI Taxonomy" id="260671"/>
    <lineage>
        <taxon>Eukaryota</taxon>
        <taxon>Fungi</taxon>
        <taxon>Dikarya</taxon>
        <taxon>Ascomycota</taxon>
        <taxon>Pezizomycotina</taxon>
        <taxon>Sordariomycetes</taxon>
        <taxon>Sordariomycetidae</taxon>
        <taxon>Sordariales</taxon>
        <taxon>Lasiosphaeriaceae</taxon>
        <taxon>Lasiosphaeria</taxon>
    </lineage>
</organism>
<reference evidence="8" key="1">
    <citation type="journal article" date="2023" name="Mol. Phylogenet. Evol.">
        <title>Genome-scale phylogeny and comparative genomics of the fungal order Sordariales.</title>
        <authorList>
            <person name="Hensen N."/>
            <person name="Bonometti L."/>
            <person name="Westerberg I."/>
            <person name="Brannstrom I.O."/>
            <person name="Guillou S."/>
            <person name="Cros-Aarteil S."/>
            <person name="Calhoun S."/>
            <person name="Haridas S."/>
            <person name="Kuo A."/>
            <person name="Mondo S."/>
            <person name="Pangilinan J."/>
            <person name="Riley R."/>
            <person name="LaButti K."/>
            <person name="Andreopoulos B."/>
            <person name="Lipzen A."/>
            <person name="Chen C."/>
            <person name="Yan M."/>
            <person name="Daum C."/>
            <person name="Ng V."/>
            <person name="Clum A."/>
            <person name="Steindorff A."/>
            <person name="Ohm R.A."/>
            <person name="Martin F."/>
            <person name="Silar P."/>
            <person name="Natvig D.O."/>
            <person name="Lalanne C."/>
            <person name="Gautier V."/>
            <person name="Ament-Velasquez S.L."/>
            <person name="Kruys A."/>
            <person name="Hutchinson M.I."/>
            <person name="Powell A.J."/>
            <person name="Barry K."/>
            <person name="Miller A.N."/>
            <person name="Grigoriev I.V."/>
            <person name="Debuchy R."/>
            <person name="Gladieux P."/>
            <person name="Hiltunen Thoren M."/>
            <person name="Johannesson H."/>
        </authorList>
    </citation>
    <scope>NUCLEOTIDE SEQUENCE</scope>
    <source>
        <strain evidence="8">CBS 955.72</strain>
    </source>
</reference>
<dbReference type="GO" id="GO:0016020">
    <property type="term" value="C:membrane"/>
    <property type="evidence" value="ECO:0007669"/>
    <property type="project" value="UniProtKB-SubCell"/>
</dbReference>
<dbReference type="PANTHER" id="PTHR43341:SF9">
    <property type="entry name" value="DICARBOXYLIC AMINO ACID PERMEASE"/>
    <property type="match status" value="1"/>
</dbReference>